<dbReference type="SMART" id="SM00421">
    <property type="entry name" value="HTH_LUXR"/>
    <property type="match status" value="1"/>
</dbReference>
<dbReference type="PRINTS" id="PR00038">
    <property type="entry name" value="HTHLUXR"/>
</dbReference>
<keyword evidence="1" id="KW-0805">Transcription regulation</keyword>
<dbReference type="RefSeq" id="WP_114835409.1">
    <property type="nucleotide sequence ID" value="NZ_LR699114.1"/>
</dbReference>
<organism evidence="5 6">
    <name type="scientific">Aquicella lusitana</name>
    <dbReference type="NCBI Taxonomy" id="254246"/>
    <lineage>
        <taxon>Bacteria</taxon>
        <taxon>Pseudomonadati</taxon>
        <taxon>Pseudomonadota</taxon>
        <taxon>Gammaproteobacteria</taxon>
        <taxon>Legionellales</taxon>
        <taxon>Coxiellaceae</taxon>
        <taxon>Aquicella</taxon>
    </lineage>
</organism>
<dbReference type="InterPro" id="IPR035965">
    <property type="entry name" value="PAS-like_dom_sf"/>
</dbReference>
<keyword evidence="2" id="KW-0238">DNA-binding</keyword>
<keyword evidence="6" id="KW-1185">Reference proteome</keyword>
<accession>A0A370G2W6</accession>
<dbReference type="GO" id="GO:0003677">
    <property type="term" value="F:DNA binding"/>
    <property type="evidence" value="ECO:0007669"/>
    <property type="project" value="UniProtKB-KW"/>
</dbReference>
<dbReference type="Gene3D" id="3.30.450.20">
    <property type="entry name" value="PAS domain"/>
    <property type="match status" value="1"/>
</dbReference>
<dbReference type="Pfam" id="PF00196">
    <property type="entry name" value="GerE"/>
    <property type="match status" value="1"/>
</dbReference>
<dbReference type="CDD" id="cd06170">
    <property type="entry name" value="LuxR_C_like"/>
    <property type="match status" value="1"/>
</dbReference>
<dbReference type="InterPro" id="IPR016032">
    <property type="entry name" value="Sig_transdc_resp-reg_C-effctor"/>
</dbReference>
<dbReference type="PANTHER" id="PTHR44688:SF16">
    <property type="entry name" value="DNA-BINDING TRANSCRIPTIONAL ACTIVATOR DEVR_DOSR"/>
    <property type="match status" value="1"/>
</dbReference>
<dbReference type="Proteomes" id="UP000254720">
    <property type="component" value="Unassembled WGS sequence"/>
</dbReference>
<dbReference type="InterPro" id="IPR000792">
    <property type="entry name" value="Tscrpt_reg_LuxR_C"/>
</dbReference>
<dbReference type="SUPFAM" id="SSF55785">
    <property type="entry name" value="PYP-like sensor domain (PAS domain)"/>
    <property type="match status" value="1"/>
</dbReference>
<dbReference type="OrthoDB" id="5654355at2"/>
<comment type="caution">
    <text evidence="5">The sequence shown here is derived from an EMBL/GenBank/DDBJ whole genome shotgun (WGS) entry which is preliminary data.</text>
</comment>
<sequence length="253" mass="28326">MPNRQKLDISHEMLIYRYGDGVRLLRPDKAVNLSRAALVPTGLTIGQAVRLPLSVTFLNTECAVQLINEQSATTSGFLSTKNAIGKSIRYVATPKSARLVMGHNREVMSTMRKKIYEENVLRKDEMTYHSLAIKTPILNEENKTIGLFGIGITLGVDPLAASLSYVAELGLLQAGEIKPAYPIRSEKKVCHIYLSSRENEILRHAVRGKSARMIAELLKISKRTVEQHLENIKTKMEVSSKAELIEKAIDYYM</sequence>
<name>A0A370G2W6_9COXI</name>
<evidence type="ECO:0000313" key="6">
    <source>
        <dbReference type="Proteomes" id="UP000254720"/>
    </source>
</evidence>
<proteinExistence type="predicted"/>
<dbReference type="SUPFAM" id="SSF46894">
    <property type="entry name" value="C-terminal effector domain of the bipartite response regulators"/>
    <property type="match status" value="1"/>
</dbReference>
<protein>
    <submittedName>
        <fullName evidence="5">PAS domain-containing protein</fullName>
    </submittedName>
</protein>
<dbReference type="GO" id="GO:0006355">
    <property type="term" value="P:regulation of DNA-templated transcription"/>
    <property type="evidence" value="ECO:0007669"/>
    <property type="project" value="InterPro"/>
</dbReference>
<reference evidence="5 6" key="1">
    <citation type="submission" date="2018-07" db="EMBL/GenBank/DDBJ databases">
        <title>Genomic Encyclopedia of Type Strains, Phase IV (KMG-IV): sequencing the most valuable type-strain genomes for metagenomic binning, comparative biology and taxonomic classification.</title>
        <authorList>
            <person name="Goeker M."/>
        </authorList>
    </citation>
    <scope>NUCLEOTIDE SEQUENCE [LARGE SCALE GENOMIC DNA]</scope>
    <source>
        <strain evidence="5 6">DSM 16500</strain>
    </source>
</reference>
<evidence type="ECO:0000256" key="3">
    <source>
        <dbReference type="ARBA" id="ARBA00023163"/>
    </source>
</evidence>
<dbReference type="PROSITE" id="PS50043">
    <property type="entry name" value="HTH_LUXR_2"/>
    <property type="match status" value="1"/>
</dbReference>
<dbReference type="AlphaFoldDB" id="A0A370G2W6"/>
<dbReference type="EMBL" id="QQAX01000037">
    <property type="protein sequence ID" value="RDI37580.1"/>
    <property type="molecule type" value="Genomic_DNA"/>
</dbReference>
<dbReference type="InterPro" id="IPR036388">
    <property type="entry name" value="WH-like_DNA-bd_sf"/>
</dbReference>
<dbReference type="Gene3D" id="1.10.10.10">
    <property type="entry name" value="Winged helix-like DNA-binding domain superfamily/Winged helix DNA-binding domain"/>
    <property type="match status" value="1"/>
</dbReference>
<dbReference type="InterPro" id="IPR013656">
    <property type="entry name" value="PAS_4"/>
</dbReference>
<evidence type="ECO:0000259" key="4">
    <source>
        <dbReference type="PROSITE" id="PS50043"/>
    </source>
</evidence>
<evidence type="ECO:0000313" key="5">
    <source>
        <dbReference type="EMBL" id="RDI37580.1"/>
    </source>
</evidence>
<gene>
    <name evidence="5" type="ORF">C8D86_1372</name>
</gene>
<evidence type="ECO:0000256" key="2">
    <source>
        <dbReference type="ARBA" id="ARBA00023125"/>
    </source>
</evidence>
<dbReference type="PANTHER" id="PTHR44688">
    <property type="entry name" value="DNA-BINDING TRANSCRIPTIONAL ACTIVATOR DEVR_DOSR"/>
    <property type="match status" value="1"/>
</dbReference>
<dbReference type="Pfam" id="PF08448">
    <property type="entry name" value="PAS_4"/>
    <property type="match status" value="1"/>
</dbReference>
<dbReference type="PROSITE" id="PS00622">
    <property type="entry name" value="HTH_LUXR_1"/>
    <property type="match status" value="1"/>
</dbReference>
<evidence type="ECO:0000256" key="1">
    <source>
        <dbReference type="ARBA" id="ARBA00023015"/>
    </source>
</evidence>
<keyword evidence="3" id="KW-0804">Transcription</keyword>
<feature type="domain" description="HTH luxR-type" evidence="4">
    <location>
        <begin position="187"/>
        <end position="252"/>
    </location>
</feature>